<dbReference type="InterPro" id="IPR020846">
    <property type="entry name" value="MFS_dom"/>
</dbReference>
<dbReference type="GO" id="GO:0016020">
    <property type="term" value="C:membrane"/>
    <property type="evidence" value="ECO:0007669"/>
    <property type="project" value="UniProtKB-SubCell"/>
</dbReference>
<keyword evidence="4 7" id="KW-0812">Transmembrane</keyword>
<evidence type="ECO:0000313" key="10">
    <source>
        <dbReference type="Proteomes" id="UP000233551"/>
    </source>
</evidence>
<keyword evidence="3" id="KW-0762">Sugar transport</keyword>
<dbReference type="PANTHER" id="PTHR48021:SF48">
    <property type="entry name" value="MAJOR FACILITATOR SUPERFAMILY (MFS) PROFILE DOMAIN-CONTAINING PROTEIN"/>
    <property type="match status" value="1"/>
</dbReference>
<dbReference type="Proteomes" id="UP000233551">
    <property type="component" value="Unassembled WGS sequence"/>
</dbReference>
<feature type="transmembrane region" description="Helical" evidence="7">
    <location>
        <begin position="97"/>
        <end position="117"/>
    </location>
</feature>
<keyword evidence="6 7" id="KW-0472">Membrane</keyword>
<name>A0A2I0LC25_PUNGR</name>
<dbReference type="InterPro" id="IPR036259">
    <property type="entry name" value="MFS_trans_sf"/>
</dbReference>
<proteinExistence type="inferred from homology"/>
<dbReference type="SUPFAM" id="SSF103473">
    <property type="entry name" value="MFS general substrate transporter"/>
    <property type="match status" value="1"/>
</dbReference>
<keyword evidence="3" id="KW-0813">Transport</keyword>
<evidence type="ECO:0000313" key="9">
    <source>
        <dbReference type="EMBL" id="PKI78233.1"/>
    </source>
</evidence>
<evidence type="ECO:0000256" key="1">
    <source>
        <dbReference type="ARBA" id="ARBA00004141"/>
    </source>
</evidence>
<evidence type="ECO:0000256" key="5">
    <source>
        <dbReference type="ARBA" id="ARBA00022989"/>
    </source>
</evidence>
<dbReference type="EMBL" id="PGOL01000058">
    <property type="protein sequence ID" value="PKI78233.1"/>
    <property type="molecule type" value="Genomic_DNA"/>
</dbReference>
<evidence type="ECO:0000256" key="7">
    <source>
        <dbReference type="SAM" id="Phobius"/>
    </source>
</evidence>
<accession>A0A2I0LC25</accession>
<keyword evidence="10" id="KW-1185">Reference proteome</keyword>
<dbReference type="Gene3D" id="1.20.1250.20">
    <property type="entry name" value="MFS general substrate transporter like domains"/>
    <property type="match status" value="1"/>
</dbReference>
<protein>
    <recommendedName>
        <fullName evidence="8">Major facilitator superfamily (MFS) profile domain-containing protein</fullName>
    </recommendedName>
</protein>
<dbReference type="PROSITE" id="PS50850">
    <property type="entry name" value="MFS"/>
    <property type="match status" value="1"/>
</dbReference>
<evidence type="ECO:0000256" key="3">
    <source>
        <dbReference type="ARBA" id="ARBA00022597"/>
    </source>
</evidence>
<dbReference type="GO" id="GO:0022857">
    <property type="term" value="F:transmembrane transporter activity"/>
    <property type="evidence" value="ECO:0007669"/>
    <property type="project" value="InterPro"/>
</dbReference>
<dbReference type="InterPro" id="IPR050549">
    <property type="entry name" value="MFS_Trehalose_Transporter"/>
</dbReference>
<dbReference type="Pfam" id="PF00083">
    <property type="entry name" value="Sugar_tr"/>
    <property type="match status" value="1"/>
</dbReference>
<gene>
    <name evidence="9" type="ORF">CRG98_001404</name>
</gene>
<evidence type="ECO:0000256" key="4">
    <source>
        <dbReference type="ARBA" id="ARBA00022692"/>
    </source>
</evidence>
<evidence type="ECO:0000256" key="6">
    <source>
        <dbReference type="ARBA" id="ARBA00023136"/>
    </source>
</evidence>
<reference evidence="9 10" key="1">
    <citation type="submission" date="2017-11" db="EMBL/GenBank/DDBJ databases">
        <title>De-novo sequencing of pomegranate (Punica granatum L.) genome.</title>
        <authorList>
            <person name="Akparov Z."/>
            <person name="Amiraslanov A."/>
            <person name="Hajiyeva S."/>
            <person name="Abbasov M."/>
            <person name="Kaur K."/>
            <person name="Hamwieh A."/>
            <person name="Solovyev V."/>
            <person name="Salamov A."/>
            <person name="Braich B."/>
            <person name="Kosarev P."/>
            <person name="Mahmoud A."/>
            <person name="Hajiyev E."/>
            <person name="Babayeva S."/>
            <person name="Izzatullayeva V."/>
            <person name="Mammadov A."/>
            <person name="Mammadov A."/>
            <person name="Sharifova S."/>
            <person name="Ojaghi J."/>
            <person name="Eynullazada K."/>
            <person name="Bayramov B."/>
            <person name="Abdulazimova A."/>
            <person name="Shahmuradov I."/>
        </authorList>
    </citation>
    <scope>NUCLEOTIDE SEQUENCE [LARGE SCALE GENOMIC DNA]</scope>
    <source>
        <strain evidence="10">cv. AG2017</strain>
        <tissue evidence="9">Leaf</tissue>
    </source>
</reference>
<feature type="transmembrane region" description="Helical" evidence="7">
    <location>
        <begin position="40"/>
        <end position="62"/>
    </location>
</feature>
<organism evidence="9 10">
    <name type="scientific">Punica granatum</name>
    <name type="common">Pomegranate</name>
    <dbReference type="NCBI Taxonomy" id="22663"/>
    <lineage>
        <taxon>Eukaryota</taxon>
        <taxon>Viridiplantae</taxon>
        <taxon>Streptophyta</taxon>
        <taxon>Embryophyta</taxon>
        <taxon>Tracheophyta</taxon>
        <taxon>Spermatophyta</taxon>
        <taxon>Magnoliopsida</taxon>
        <taxon>eudicotyledons</taxon>
        <taxon>Gunneridae</taxon>
        <taxon>Pentapetalae</taxon>
        <taxon>rosids</taxon>
        <taxon>malvids</taxon>
        <taxon>Myrtales</taxon>
        <taxon>Lythraceae</taxon>
        <taxon>Punica</taxon>
    </lineage>
</organism>
<feature type="domain" description="Major facilitator superfamily (MFS) profile" evidence="8">
    <location>
        <begin position="1"/>
        <end position="121"/>
    </location>
</feature>
<keyword evidence="5 7" id="KW-1133">Transmembrane helix</keyword>
<dbReference type="AlphaFoldDB" id="A0A2I0LC25"/>
<evidence type="ECO:0000256" key="2">
    <source>
        <dbReference type="ARBA" id="ARBA00010992"/>
    </source>
</evidence>
<dbReference type="STRING" id="22663.A0A2I0LC25"/>
<dbReference type="InterPro" id="IPR005828">
    <property type="entry name" value="MFS_sugar_transport-like"/>
</dbReference>
<evidence type="ECO:0000259" key="8">
    <source>
        <dbReference type="PROSITE" id="PS50850"/>
    </source>
</evidence>
<dbReference type="PANTHER" id="PTHR48021">
    <property type="match status" value="1"/>
</dbReference>
<comment type="caution">
    <text evidence="9">The sequence shown here is derived from an EMBL/GenBank/DDBJ whole genome shotgun (WGS) entry which is preliminary data.</text>
</comment>
<comment type="similarity">
    <text evidence="2">Belongs to the major facilitator superfamily. Sugar transporter (TC 2.A.1.1) family.</text>
</comment>
<comment type="subcellular location">
    <subcellularLocation>
        <location evidence="1">Membrane</location>
        <topology evidence="1">Multi-pass membrane protein</topology>
    </subcellularLocation>
</comment>
<sequence>MAIIQIPALALSVILTDKAGRRPLLMNSRPYALSSFRTVFAVAYSMGMAGLPWVIMSEVFLINVKGSAGSLVSLVNWSCSWVVSYTFNFIFEWNAPGTFFIFAAVCGVAVLFTAKVVPETKGQGLEELQASLTHVLQ</sequence>